<sequence length="244" mass="28375">MKKIFSLNFVNKEQLLLDKYVKSKKIPLITKKDKGMREADIKKLINSGNDLDAKAILDIVSPTGDFDVFISHYHENEDVALKIAATLRTQGFKPFVDSQYWLHFDAIADQLNELHLHKDKENGSDLYDHSKTKMIQKHCDVLLLSALSQVMSKCKYLIFISPPEKMLGIQCYSNYKTKKPKTYSPWIYWELIFAELLVKDRENLTEGLKHSTFDSIPKISYPLSTKEMKKISMTDIINNKWHEK</sequence>
<reference evidence="1" key="1">
    <citation type="submission" date="2020-10" db="EMBL/GenBank/DDBJ databases">
        <authorList>
            <person name="Gilroy R."/>
        </authorList>
    </citation>
    <scope>NUCLEOTIDE SEQUENCE</scope>
    <source>
        <strain evidence="1">11159</strain>
    </source>
</reference>
<dbReference type="InterPro" id="IPR035897">
    <property type="entry name" value="Toll_tir_struct_dom_sf"/>
</dbReference>
<dbReference type="EMBL" id="JADIMY010000117">
    <property type="protein sequence ID" value="MBO8428104.1"/>
    <property type="molecule type" value="Genomic_DNA"/>
</dbReference>
<name>A0A9D9GX79_9BACL</name>
<evidence type="ECO:0000313" key="1">
    <source>
        <dbReference type="EMBL" id="MBO8428104.1"/>
    </source>
</evidence>
<proteinExistence type="predicted"/>
<comment type="caution">
    <text evidence="1">The sequence shown here is derived from an EMBL/GenBank/DDBJ whole genome shotgun (WGS) entry which is preliminary data.</text>
</comment>
<organism evidence="1 2">
    <name type="scientific">Candidatus Onthovivens merdipullorum</name>
    <dbReference type="NCBI Taxonomy" id="2840889"/>
    <lineage>
        <taxon>Bacteria</taxon>
        <taxon>Bacillati</taxon>
        <taxon>Bacillota</taxon>
        <taxon>Bacilli</taxon>
        <taxon>Bacillales</taxon>
        <taxon>Candidatus Onthovivens</taxon>
    </lineage>
</organism>
<accession>A0A9D9GX79</accession>
<gene>
    <name evidence="1" type="ORF">IAC58_06150</name>
</gene>
<dbReference type="Gene3D" id="3.40.50.10140">
    <property type="entry name" value="Toll/interleukin-1 receptor homology (TIR) domain"/>
    <property type="match status" value="1"/>
</dbReference>
<evidence type="ECO:0000313" key="2">
    <source>
        <dbReference type="Proteomes" id="UP000823613"/>
    </source>
</evidence>
<dbReference type="Proteomes" id="UP000823613">
    <property type="component" value="Unassembled WGS sequence"/>
</dbReference>
<keyword evidence="1" id="KW-0675">Receptor</keyword>
<dbReference type="SUPFAM" id="SSF52200">
    <property type="entry name" value="Toll/Interleukin receptor TIR domain"/>
    <property type="match status" value="1"/>
</dbReference>
<reference evidence="1" key="2">
    <citation type="journal article" date="2021" name="PeerJ">
        <title>Extensive microbial diversity within the chicken gut microbiome revealed by metagenomics and culture.</title>
        <authorList>
            <person name="Gilroy R."/>
            <person name="Ravi A."/>
            <person name="Getino M."/>
            <person name="Pursley I."/>
            <person name="Horton D.L."/>
            <person name="Alikhan N.F."/>
            <person name="Baker D."/>
            <person name="Gharbi K."/>
            <person name="Hall N."/>
            <person name="Watson M."/>
            <person name="Adriaenssens E.M."/>
            <person name="Foster-Nyarko E."/>
            <person name="Jarju S."/>
            <person name="Secka A."/>
            <person name="Antonio M."/>
            <person name="Oren A."/>
            <person name="Chaudhuri R.R."/>
            <person name="La Ragione R."/>
            <person name="Hildebrand F."/>
            <person name="Pallen M.J."/>
        </authorList>
    </citation>
    <scope>NUCLEOTIDE SEQUENCE</scope>
    <source>
        <strain evidence="1">11159</strain>
    </source>
</reference>
<dbReference type="AlphaFoldDB" id="A0A9D9GX79"/>
<protein>
    <submittedName>
        <fullName evidence="1">Toll/interleukin-1 receptor domain-containing protein</fullName>
    </submittedName>
</protein>